<dbReference type="PROSITE" id="PS51257">
    <property type="entry name" value="PROKAR_LIPOPROTEIN"/>
    <property type="match status" value="1"/>
</dbReference>
<feature type="transmembrane region" description="Helical" evidence="1">
    <location>
        <begin position="12"/>
        <end position="43"/>
    </location>
</feature>
<protein>
    <submittedName>
        <fullName evidence="3">Uncharacterized protein</fullName>
    </submittedName>
</protein>
<evidence type="ECO:0000313" key="2">
    <source>
        <dbReference type="EMBL" id="CAB4204241.1"/>
    </source>
</evidence>
<gene>
    <name evidence="2" type="ORF">UFOVP1389_38</name>
    <name evidence="3" type="ORF">UFOVP1566_20</name>
</gene>
<reference evidence="3" key="1">
    <citation type="submission" date="2020-05" db="EMBL/GenBank/DDBJ databases">
        <authorList>
            <person name="Chiriac C."/>
            <person name="Salcher M."/>
            <person name="Ghai R."/>
            <person name="Kavagutti S V."/>
        </authorList>
    </citation>
    <scope>NUCLEOTIDE SEQUENCE</scope>
</reference>
<accession>A0A6J7XFS9</accession>
<evidence type="ECO:0000256" key="1">
    <source>
        <dbReference type="SAM" id="Phobius"/>
    </source>
</evidence>
<dbReference type="EMBL" id="LR798417">
    <property type="protein sequence ID" value="CAB5229785.1"/>
    <property type="molecule type" value="Genomic_DNA"/>
</dbReference>
<keyword evidence="1" id="KW-0812">Transmembrane</keyword>
<proteinExistence type="predicted"/>
<keyword evidence="1" id="KW-0472">Membrane</keyword>
<dbReference type="EMBL" id="LR797342">
    <property type="protein sequence ID" value="CAB4204241.1"/>
    <property type="molecule type" value="Genomic_DNA"/>
</dbReference>
<name>A0A6J7XFS9_9CAUD</name>
<evidence type="ECO:0000313" key="3">
    <source>
        <dbReference type="EMBL" id="CAB5229785.1"/>
    </source>
</evidence>
<organism evidence="3">
    <name type="scientific">uncultured Caudovirales phage</name>
    <dbReference type="NCBI Taxonomy" id="2100421"/>
    <lineage>
        <taxon>Viruses</taxon>
        <taxon>Duplodnaviria</taxon>
        <taxon>Heunggongvirae</taxon>
        <taxon>Uroviricota</taxon>
        <taxon>Caudoviricetes</taxon>
        <taxon>Peduoviridae</taxon>
        <taxon>Maltschvirus</taxon>
        <taxon>Maltschvirus maltsch</taxon>
    </lineage>
</organism>
<sequence length="48" mass="4695">MAMTRSSITTVVEIVGGVLVVCGCAMLSISLAFIVAGVGLILLGGLSA</sequence>
<keyword evidence="1" id="KW-1133">Transmembrane helix</keyword>